<evidence type="ECO:0000313" key="7">
    <source>
        <dbReference type="EMBL" id="CAD9273784.1"/>
    </source>
</evidence>
<gene>
    <name evidence="7" type="ORF">GOCE00092_LOCUS2692</name>
</gene>
<evidence type="ECO:0000259" key="6">
    <source>
        <dbReference type="PROSITE" id="PS50089"/>
    </source>
</evidence>
<sequence length="518" mass="57696">MTTSKPVLEDCSICLDPMTQADVDHPLQCSSAPLCGFNFCRNCIESLITSSKDDYVEASDGSRQVKVHLHCPNCRSDLSRSIRDTVLLRKVDDAKAAAGVWGGEDGGEEPNMTESQRRTLKAFKSSAQVQQAVDEARRGERLFLRSVEEREVLRSSDDENPFREEEGLEKKIGSHKHLATDEEKKDMDASDYSDYVEEWGFEADLEGVHGSFRMPRPPKRLQEEQPVRMARVDSTLFAGLGYFMDQGEKLYVTELMTSGDVDQLAEAAEVMNKIAARTATPKTRPGRGSNKISSTPNRKRYSRCASIFQLIEESKVAQKKEDEKLKMVTQAIAKGRPHQRQVQAWRKSAQRRANQPPLPVRMPKSIQIHVTSKHHGLALCDDVWDGTVMDAYSKITISHSPFGGKTSIHKKKQDNHPGVRSVMGQDGDVPIELPGQKRVLVSDLGPEAGAQGVMKGDVVTHINGAHVHAKSASEVNEFFDFLESDDSFEDDIVTVVFNAEPSVAEALKRRSYLVEPET</sequence>
<dbReference type="EMBL" id="HBGK01005024">
    <property type="protein sequence ID" value="CAD9273784.1"/>
    <property type="molecule type" value="Transcribed_RNA"/>
</dbReference>
<dbReference type="InterPro" id="IPR001841">
    <property type="entry name" value="Znf_RING"/>
</dbReference>
<protein>
    <recommendedName>
        <fullName evidence="6">RING-type domain-containing protein</fullName>
    </recommendedName>
</protein>
<dbReference type="AlphaFoldDB" id="A0A7S1UP30"/>
<proteinExistence type="predicted"/>
<feature type="region of interest" description="Disordered" evidence="5">
    <location>
        <begin position="154"/>
        <end position="185"/>
    </location>
</feature>
<name>A0A7S1UP30_9STRA</name>
<keyword evidence="1" id="KW-0479">Metal-binding</keyword>
<dbReference type="Pfam" id="PF13445">
    <property type="entry name" value="zf-RING_UBOX"/>
    <property type="match status" value="1"/>
</dbReference>
<feature type="domain" description="RING-type" evidence="6">
    <location>
        <begin position="11"/>
        <end position="75"/>
    </location>
</feature>
<keyword evidence="2 4" id="KW-0863">Zinc-finger</keyword>
<evidence type="ECO:0000256" key="3">
    <source>
        <dbReference type="ARBA" id="ARBA00022833"/>
    </source>
</evidence>
<evidence type="ECO:0000256" key="4">
    <source>
        <dbReference type="PROSITE-ProRule" id="PRU00175"/>
    </source>
</evidence>
<dbReference type="GO" id="GO:0008270">
    <property type="term" value="F:zinc ion binding"/>
    <property type="evidence" value="ECO:0007669"/>
    <property type="project" value="UniProtKB-KW"/>
</dbReference>
<evidence type="ECO:0000256" key="2">
    <source>
        <dbReference type="ARBA" id="ARBA00022771"/>
    </source>
</evidence>
<dbReference type="SMART" id="SM00184">
    <property type="entry name" value="RING"/>
    <property type="match status" value="1"/>
</dbReference>
<dbReference type="InterPro" id="IPR027370">
    <property type="entry name" value="Znf-RING_euk"/>
</dbReference>
<organism evidence="7">
    <name type="scientific">Grammatophora oceanica</name>
    <dbReference type="NCBI Taxonomy" id="210454"/>
    <lineage>
        <taxon>Eukaryota</taxon>
        <taxon>Sar</taxon>
        <taxon>Stramenopiles</taxon>
        <taxon>Ochrophyta</taxon>
        <taxon>Bacillariophyta</taxon>
        <taxon>Fragilariophyceae</taxon>
        <taxon>Fragilariophycidae</taxon>
        <taxon>Rhabdonematales</taxon>
        <taxon>Grammatophoraceae</taxon>
        <taxon>Grammatophora</taxon>
    </lineage>
</organism>
<evidence type="ECO:0000256" key="5">
    <source>
        <dbReference type="SAM" id="MobiDB-lite"/>
    </source>
</evidence>
<feature type="region of interest" description="Disordered" evidence="5">
    <location>
        <begin position="279"/>
        <end position="298"/>
    </location>
</feature>
<keyword evidence="3" id="KW-0862">Zinc</keyword>
<feature type="region of interest" description="Disordered" evidence="5">
    <location>
        <begin position="404"/>
        <end position="428"/>
    </location>
</feature>
<reference evidence="7" key="1">
    <citation type="submission" date="2021-01" db="EMBL/GenBank/DDBJ databases">
        <authorList>
            <person name="Corre E."/>
            <person name="Pelletier E."/>
            <person name="Niang G."/>
            <person name="Scheremetjew M."/>
            <person name="Finn R."/>
            <person name="Kale V."/>
            <person name="Holt S."/>
            <person name="Cochrane G."/>
            <person name="Meng A."/>
            <person name="Brown T."/>
            <person name="Cohen L."/>
        </authorList>
    </citation>
    <scope>NUCLEOTIDE SEQUENCE</scope>
    <source>
        <strain evidence="7">CCMP 410</strain>
    </source>
</reference>
<dbReference type="PROSITE" id="PS50089">
    <property type="entry name" value="ZF_RING_2"/>
    <property type="match status" value="1"/>
</dbReference>
<dbReference type="Gene3D" id="3.30.40.10">
    <property type="entry name" value="Zinc/RING finger domain, C3HC4 (zinc finger)"/>
    <property type="match status" value="1"/>
</dbReference>
<evidence type="ECO:0000256" key="1">
    <source>
        <dbReference type="ARBA" id="ARBA00022723"/>
    </source>
</evidence>
<dbReference type="SUPFAM" id="SSF57850">
    <property type="entry name" value="RING/U-box"/>
    <property type="match status" value="1"/>
</dbReference>
<dbReference type="InterPro" id="IPR013083">
    <property type="entry name" value="Znf_RING/FYVE/PHD"/>
</dbReference>
<accession>A0A7S1UP30</accession>